<proteinExistence type="predicted"/>
<dbReference type="Gene3D" id="2.60.120.620">
    <property type="entry name" value="q2cbj1_9rhob like domain"/>
    <property type="match status" value="1"/>
</dbReference>
<reference evidence="6" key="3">
    <citation type="submission" date="2020-09" db="EMBL/GenBank/DDBJ databases">
        <authorList>
            <person name="Sun Q."/>
            <person name="Zhou Y."/>
        </authorList>
    </citation>
    <scope>NUCLEOTIDE SEQUENCE</scope>
    <source>
        <strain evidence="6">CGMCC 1.14984</strain>
    </source>
</reference>
<reference evidence="6" key="1">
    <citation type="journal article" date="2014" name="Int. J. Syst. Evol. Microbiol.">
        <title>Complete genome sequence of Corynebacterium casei LMG S-19264T (=DSM 44701T), isolated from a smear-ripened cheese.</title>
        <authorList>
            <consortium name="US DOE Joint Genome Institute (JGI-PGF)"/>
            <person name="Walter F."/>
            <person name="Albersmeier A."/>
            <person name="Kalinowski J."/>
            <person name="Ruckert C."/>
        </authorList>
    </citation>
    <scope>NUCLEOTIDE SEQUENCE</scope>
    <source>
        <strain evidence="6">CGMCC 1.14984</strain>
    </source>
</reference>
<accession>A0A8J3A1A1</accession>
<dbReference type="Proteomes" id="UP000818603">
    <property type="component" value="Unassembled WGS sequence"/>
</dbReference>
<protein>
    <submittedName>
        <fullName evidence="7">2OG-Fe(II) oxygenase</fullName>
    </submittedName>
    <submittedName>
        <fullName evidence="6">SM-20</fullName>
    </submittedName>
</protein>
<keyword evidence="2" id="KW-0847">Vitamin C</keyword>
<dbReference type="InterPro" id="IPR006620">
    <property type="entry name" value="Pro_4_hyd_alph"/>
</dbReference>
<name>A0A8J3A1A1_9PROT</name>
<dbReference type="AlphaFoldDB" id="A0A8J3A1A1"/>
<dbReference type="EMBL" id="VCJR02000001">
    <property type="protein sequence ID" value="NHK26528.1"/>
    <property type="molecule type" value="Genomic_DNA"/>
</dbReference>
<keyword evidence="9" id="KW-1185">Reference proteome</keyword>
<evidence type="ECO:0000256" key="3">
    <source>
        <dbReference type="ARBA" id="ARBA00022964"/>
    </source>
</evidence>
<dbReference type="GO" id="GO:0071456">
    <property type="term" value="P:cellular response to hypoxia"/>
    <property type="evidence" value="ECO:0007669"/>
    <property type="project" value="TreeGrafter"/>
</dbReference>
<evidence type="ECO:0000259" key="5">
    <source>
        <dbReference type="SMART" id="SM00702"/>
    </source>
</evidence>
<evidence type="ECO:0000313" key="8">
    <source>
        <dbReference type="Proteomes" id="UP000621856"/>
    </source>
</evidence>
<reference evidence="7 9" key="2">
    <citation type="submission" date="2020-02" db="EMBL/GenBank/DDBJ databases">
        <title>Genome sequence of Parvularcula flava strain NH6-79.</title>
        <authorList>
            <person name="Abdul Karim M.H."/>
            <person name="Lam M.Q."/>
            <person name="Chen S.J."/>
            <person name="Yahya A."/>
            <person name="Shahir S."/>
            <person name="Shamsir M.S."/>
            <person name="Chong C.S."/>
        </authorList>
    </citation>
    <scope>NUCLEOTIDE SEQUENCE [LARGE SCALE GENOMIC DNA]</scope>
    <source>
        <strain evidence="7 9">NH6-79</strain>
    </source>
</reference>
<dbReference type="InterPro" id="IPR051559">
    <property type="entry name" value="HIF_prolyl_hydroxylases"/>
</dbReference>
<dbReference type="InterPro" id="IPR044862">
    <property type="entry name" value="Pro_4_hyd_alph_FE2OG_OXY"/>
</dbReference>
<evidence type="ECO:0000313" key="7">
    <source>
        <dbReference type="EMBL" id="NHK26528.1"/>
    </source>
</evidence>
<evidence type="ECO:0000256" key="2">
    <source>
        <dbReference type="ARBA" id="ARBA00022896"/>
    </source>
</evidence>
<evidence type="ECO:0000313" key="9">
    <source>
        <dbReference type="Proteomes" id="UP000818603"/>
    </source>
</evidence>
<dbReference type="Proteomes" id="UP000621856">
    <property type="component" value="Unassembled WGS sequence"/>
</dbReference>
<dbReference type="RefSeq" id="WP_155136225.1">
    <property type="nucleotide sequence ID" value="NZ_BMGZ01000001.1"/>
</dbReference>
<dbReference type="EMBL" id="BMGZ01000001">
    <property type="protein sequence ID" value="GGH92613.1"/>
    <property type="molecule type" value="Genomic_DNA"/>
</dbReference>
<dbReference type="GO" id="GO:0031543">
    <property type="term" value="F:peptidyl-proline dioxygenase activity"/>
    <property type="evidence" value="ECO:0007669"/>
    <property type="project" value="TreeGrafter"/>
</dbReference>
<evidence type="ECO:0000256" key="4">
    <source>
        <dbReference type="ARBA" id="ARBA00023002"/>
    </source>
</evidence>
<comment type="cofactor">
    <cofactor evidence="1">
        <name>L-ascorbate</name>
        <dbReference type="ChEBI" id="CHEBI:38290"/>
    </cofactor>
</comment>
<dbReference type="GO" id="GO:0031418">
    <property type="term" value="F:L-ascorbic acid binding"/>
    <property type="evidence" value="ECO:0007669"/>
    <property type="project" value="UniProtKB-KW"/>
</dbReference>
<organism evidence="6 8">
    <name type="scientific">Aquisalinus luteolus</name>
    <dbReference type="NCBI Taxonomy" id="1566827"/>
    <lineage>
        <taxon>Bacteria</taxon>
        <taxon>Pseudomonadati</taxon>
        <taxon>Pseudomonadota</taxon>
        <taxon>Alphaproteobacteria</taxon>
        <taxon>Parvularculales</taxon>
        <taxon>Parvularculaceae</taxon>
        <taxon>Aquisalinus</taxon>
    </lineage>
</organism>
<evidence type="ECO:0000256" key="1">
    <source>
        <dbReference type="ARBA" id="ARBA00001961"/>
    </source>
</evidence>
<dbReference type="PANTHER" id="PTHR12907">
    <property type="entry name" value="EGL NINE HOMOLOG-RELATED"/>
    <property type="match status" value="1"/>
</dbReference>
<keyword evidence="4" id="KW-0560">Oxidoreductase</keyword>
<dbReference type="GO" id="GO:0008198">
    <property type="term" value="F:ferrous iron binding"/>
    <property type="evidence" value="ECO:0007669"/>
    <property type="project" value="TreeGrafter"/>
</dbReference>
<feature type="domain" description="Prolyl 4-hydroxylase alpha subunit" evidence="5">
    <location>
        <begin position="26"/>
        <end position="207"/>
    </location>
</feature>
<comment type="caution">
    <text evidence="6">The sequence shown here is derived from an EMBL/GenBank/DDBJ whole genome shotgun (WGS) entry which is preliminary data.</text>
</comment>
<dbReference type="Pfam" id="PF13640">
    <property type="entry name" value="2OG-FeII_Oxy_3"/>
    <property type="match status" value="1"/>
</dbReference>
<dbReference type="PANTHER" id="PTHR12907:SF26">
    <property type="entry name" value="HIF PROLYL HYDROXYLASE, ISOFORM C"/>
    <property type="match status" value="1"/>
</dbReference>
<gene>
    <name evidence="7" type="ORF">FF098_001245</name>
    <name evidence="6" type="ORF">GCM10011355_02520</name>
</gene>
<dbReference type="SMART" id="SM00702">
    <property type="entry name" value="P4Hc"/>
    <property type="match status" value="1"/>
</dbReference>
<evidence type="ECO:0000313" key="6">
    <source>
        <dbReference type="EMBL" id="GGH92613.1"/>
    </source>
</evidence>
<keyword evidence="3" id="KW-0223">Dioxygenase</keyword>
<sequence length="226" mass="25519">MSHAPTIETDILPFDVAGLCDELVRQGWSVRSLSMRKRLMGALRQELAGHRDEESLAPAGIGRSDDFQLARSIRRDRILWLDGQSVAQKAYLAFAEKLRVELNRRLMLGLFRYEAHFALYEAGGFYKMHRDSFVGARNRLVSTVLYLNEDWQRADGGLLRLFGEDEETVLHEVVPTMATFAVFLSEEVPHEVTVANRPRASIAGWFRCNDLIATPALQGSGLADRL</sequence>